<evidence type="ECO:0000313" key="2">
    <source>
        <dbReference type="Proteomes" id="UP000606786"/>
    </source>
</evidence>
<dbReference type="AlphaFoldDB" id="A0A811UML0"/>
<evidence type="ECO:0000313" key="1">
    <source>
        <dbReference type="EMBL" id="CAD7000050.1"/>
    </source>
</evidence>
<gene>
    <name evidence="1" type="ORF">CCAP1982_LOCUS8554</name>
</gene>
<organism evidence="1 2">
    <name type="scientific">Ceratitis capitata</name>
    <name type="common">Mediterranean fruit fly</name>
    <name type="synonym">Tephritis capitata</name>
    <dbReference type="NCBI Taxonomy" id="7213"/>
    <lineage>
        <taxon>Eukaryota</taxon>
        <taxon>Metazoa</taxon>
        <taxon>Ecdysozoa</taxon>
        <taxon>Arthropoda</taxon>
        <taxon>Hexapoda</taxon>
        <taxon>Insecta</taxon>
        <taxon>Pterygota</taxon>
        <taxon>Neoptera</taxon>
        <taxon>Endopterygota</taxon>
        <taxon>Diptera</taxon>
        <taxon>Brachycera</taxon>
        <taxon>Muscomorpha</taxon>
        <taxon>Tephritoidea</taxon>
        <taxon>Tephritidae</taxon>
        <taxon>Ceratitis</taxon>
        <taxon>Ceratitis</taxon>
    </lineage>
</organism>
<dbReference type="EMBL" id="CAJHJT010000012">
    <property type="protein sequence ID" value="CAD7000050.1"/>
    <property type="molecule type" value="Genomic_DNA"/>
</dbReference>
<name>A0A811UML0_CERCA</name>
<sequence>MRQCFLEKGFYTKLKPKTTLPVRYNFHQVGFRQLLMFHMWPGNLKVPSKSYNNFWRTPLGQKRTESSPFFRLAMDMGLQAPHLFRRLC</sequence>
<accession>A0A811UML0</accession>
<proteinExistence type="predicted"/>
<protein>
    <submittedName>
        <fullName evidence="1">(Mediterranean fruit fly) hypothetical protein</fullName>
    </submittedName>
</protein>
<dbReference type="Proteomes" id="UP000606786">
    <property type="component" value="Unassembled WGS sequence"/>
</dbReference>
<keyword evidence="2" id="KW-1185">Reference proteome</keyword>
<reference evidence="1" key="1">
    <citation type="submission" date="2020-11" db="EMBL/GenBank/DDBJ databases">
        <authorList>
            <person name="Whitehead M."/>
        </authorList>
    </citation>
    <scope>NUCLEOTIDE SEQUENCE</scope>
    <source>
        <strain evidence="1">EGII</strain>
    </source>
</reference>
<comment type="caution">
    <text evidence="1">The sequence shown here is derived from an EMBL/GenBank/DDBJ whole genome shotgun (WGS) entry which is preliminary data.</text>
</comment>